<feature type="transmembrane region" description="Helical" evidence="5">
    <location>
        <begin position="23"/>
        <end position="42"/>
    </location>
</feature>
<dbReference type="KEGG" id="cbe:Cbei_4691"/>
<feature type="transmembrane region" description="Helical" evidence="5">
    <location>
        <begin position="334"/>
        <end position="358"/>
    </location>
</feature>
<dbReference type="PANTHER" id="PTHR43424:SF1">
    <property type="entry name" value="LOCUS PUTATIVE PROTEIN 1-RELATED"/>
    <property type="match status" value="1"/>
</dbReference>
<dbReference type="eggNOG" id="COG2244">
    <property type="taxonomic scope" value="Bacteria"/>
</dbReference>
<gene>
    <name evidence="6" type="ordered locus">Cbei_4691</name>
</gene>
<evidence type="ECO:0000256" key="4">
    <source>
        <dbReference type="ARBA" id="ARBA00023136"/>
    </source>
</evidence>
<keyword evidence="2 5" id="KW-0812">Transmembrane</keyword>
<evidence type="ECO:0000313" key="7">
    <source>
        <dbReference type="Proteomes" id="UP000000565"/>
    </source>
</evidence>
<organism evidence="6 7">
    <name type="scientific">Clostridium beijerinckii (strain ATCC 51743 / NCIMB 8052)</name>
    <name type="common">Clostridium acetobutylicum</name>
    <dbReference type="NCBI Taxonomy" id="290402"/>
    <lineage>
        <taxon>Bacteria</taxon>
        <taxon>Bacillati</taxon>
        <taxon>Bacillota</taxon>
        <taxon>Clostridia</taxon>
        <taxon>Eubacteriales</taxon>
        <taxon>Clostridiaceae</taxon>
        <taxon>Clostridium</taxon>
    </lineage>
</organism>
<feature type="transmembrane region" description="Helical" evidence="5">
    <location>
        <begin position="437"/>
        <end position="452"/>
    </location>
</feature>
<feature type="transmembrane region" description="Helical" evidence="5">
    <location>
        <begin position="225"/>
        <end position="241"/>
    </location>
</feature>
<feature type="transmembrane region" description="Helical" evidence="5">
    <location>
        <begin position="306"/>
        <end position="328"/>
    </location>
</feature>
<feature type="transmembrane region" description="Helical" evidence="5">
    <location>
        <begin position="99"/>
        <end position="121"/>
    </location>
</feature>
<dbReference type="EMBL" id="CP000721">
    <property type="protein sequence ID" value="ABR36799.1"/>
    <property type="molecule type" value="Genomic_DNA"/>
</dbReference>
<feature type="transmembrane region" description="Helical" evidence="5">
    <location>
        <begin position="127"/>
        <end position="145"/>
    </location>
</feature>
<dbReference type="Proteomes" id="UP000000565">
    <property type="component" value="Chromosome"/>
</dbReference>
<feature type="transmembrane region" description="Helical" evidence="5">
    <location>
        <begin position="397"/>
        <end position="416"/>
    </location>
</feature>
<name>A6M2G9_CLOB8</name>
<protein>
    <submittedName>
        <fullName evidence="6">Polysaccharide biosynthesis protein</fullName>
    </submittedName>
</protein>
<evidence type="ECO:0000256" key="5">
    <source>
        <dbReference type="SAM" id="Phobius"/>
    </source>
</evidence>
<dbReference type="PANTHER" id="PTHR43424">
    <property type="entry name" value="LOCUS PUTATIVE PROTEIN 1-RELATED"/>
    <property type="match status" value="1"/>
</dbReference>
<feature type="transmembrane region" description="Helical" evidence="5">
    <location>
        <begin position="62"/>
        <end position="79"/>
    </location>
</feature>
<dbReference type="Pfam" id="PF01943">
    <property type="entry name" value="Polysacc_synt"/>
    <property type="match status" value="1"/>
</dbReference>
<feature type="transmembrane region" description="Helical" evidence="5">
    <location>
        <begin position="370"/>
        <end position="391"/>
    </location>
</feature>
<evidence type="ECO:0000256" key="2">
    <source>
        <dbReference type="ARBA" id="ARBA00022692"/>
    </source>
</evidence>
<comment type="subcellular location">
    <subcellularLocation>
        <location evidence="1">Membrane</location>
        <topology evidence="1">Multi-pass membrane protein</topology>
    </subcellularLocation>
</comment>
<feature type="transmembrane region" description="Helical" evidence="5">
    <location>
        <begin position="157"/>
        <end position="177"/>
    </location>
</feature>
<dbReference type="AlphaFoldDB" id="A6M2G9"/>
<dbReference type="GO" id="GO:0016020">
    <property type="term" value="C:membrane"/>
    <property type="evidence" value="ECO:0007669"/>
    <property type="project" value="UniProtKB-SubCell"/>
</dbReference>
<sequence length="500" mass="57391">MCIVDENTYMEGKQMAKSISKNAIFKAMLNLFNIILPILVIPLVTRSVGKELYGYMGYGDSLTAYFLIFASFGIYQYGLREISKVRDDKAKLRQTFTSLFLFASVTNILASAAYMIFVAIFYKNEPYFYTCIVMGFNLVFNLFYVEWVNEALENYDFIAIKTMIVRIVYSALILLFVRKQEDYLFYLYLVIGFNFINNIISFVYVKRKVRFDFSNLEFFRHLKPMFYVVILSNTGVLYTQLDKIMLKDSIGGTTDVGYYYMAQRVTTIVSTLLLTVIQVTMPRLSNYLGNESKGEYLVLLKRVIKIYFLILFPASIGLLCLSKEAIYIFGGPEFLAAVPVMVIFSIHMLSVGVEGVIANQIIYLHGKEKYDAMLVLIGGILNLIFNTTLFLTGTFNMVTAISTTLLANLIVIGLEYRLVKKVIKLDIHLFAYENIKYFYYSLIFIPITFGIKLVIHNILFGCVVEVFACGLIYAGILIFTKDQVFFELADKLLLKFKLKR</sequence>
<keyword evidence="4 5" id="KW-0472">Membrane</keyword>
<dbReference type="InterPro" id="IPR052556">
    <property type="entry name" value="PolySynth_Transporter"/>
</dbReference>
<proteinExistence type="predicted"/>
<reference evidence="6 7" key="3">
    <citation type="journal article" date="2012" name="BMC Genomics">
        <title>Genome-wide dynamic transcriptional profiling in clostridium beijerinckii NCIMB 8052 using single-nucleotide resolution RNA-Seq.</title>
        <authorList>
            <person name="Wang Y."/>
            <person name="Li X."/>
            <person name="Mao Y."/>
            <person name="Blaschek H.P."/>
        </authorList>
    </citation>
    <scope>NUCLEOTIDE SEQUENCE [LARGE SCALE GENOMIC DNA]</scope>
    <source>
        <strain evidence="7">ATCC 51743 / NCIMB 8052</strain>
    </source>
</reference>
<dbReference type="HOGENOM" id="CLU_022017_0_0_9"/>
<feature type="transmembrane region" description="Helical" evidence="5">
    <location>
        <begin position="261"/>
        <end position="285"/>
    </location>
</feature>
<dbReference type="InterPro" id="IPR002797">
    <property type="entry name" value="Polysacc_synth"/>
</dbReference>
<accession>A6M2G9</accession>
<keyword evidence="3 5" id="KW-1133">Transmembrane helix</keyword>
<feature type="transmembrane region" description="Helical" evidence="5">
    <location>
        <begin position="458"/>
        <end position="479"/>
    </location>
</feature>
<reference evidence="6 7" key="2">
    <citation type="journal article" date="2011" name="BMC Genomics">
        <title>Single-nucleotide resolution analysis of the transcriptome structure of Clostridium beijerinckii NCIMB 8052 using RNA-Seq.</title>
        <authorList>
            <person name="Wang Y."/>
            <person name="Li X."/>
            <person name="Mao Y."/>
            <person name="Blaschek H.P."/>
        </authorList>
    </citation>
    <scope>NUCLEOTIDE SEQUENCE [LARGE SCALE GENOMIC DNA]</scope>
    <source>
        <strain evidence="7">ATCC 51743 / NCIMB 8052</strain>
    </source>
</reference>
<evidence type="ECO:0000256" key="3">
    <source>
        <dbReference type="ARBA" id="ARBA00022989"/>
    </source>
</evidence>
<feature type="transmembrane region" description="Helical" evidence="5">
    <location>
        <begin position="183"/>
        <end position="205"/>
    </location>
</feature>
<evidence type="ECO:0000313" key="6">
    <source>
        <dbReference type="EMBL" id="ABR36799.1"/>
    </source>
</evidence>
<reference evidence="6 7" key="1">
    <citation type="submission" date="2007-06" db="EMBL/GenBank/DDBJ databases">
        <title>Complete sequence of Clostridium beijerinckii NCIMB 8052.</title>
        <authorList>
            <consortium name="US DOE Joint Genome Institute"/>
            <person name="Copeland A."/>
            <person name="Lucas S."/>
            <person name="Lapidus A."/>
            <person name="Barry K."/>
            <person name="Detter J.C."/>
            <person name="Glavina del Rio T."/>
            <person name="Hammon N."/>
            <person name="Israni S."/>
            <person name="Dalin E."/>
            <person name="Tice H."/>
            <person name="Pitluck S."/>
            <person name="Sims D."/>
            <person name="Brettin T."/>
            <person name="Bruce D."/>
            <person name="Tapia R."/>
            <person name="Brainard J."/>
            <person name="Schmutz J."/>
            <person name="Larimer F."/>
            <person name="Land M."/>
            <person name="Hauser L."/>
            <person name="Kyrpides N."/>
            <person name="Mikhailova N."/>
            <person name="Bennet G."/>
            <person name="Cann I."/>
            <person name="Chen J.-S."/>
            <person name="Contreras A.L."/>
            <person name="Jones D."/>
            <person name="Kashket E."/>
            <person name="Mitchell W."/>
            <person name="Stoddard S."/>
            <person name="Schwarz W."/>
            <person name="Qureshi N."/>
            <person name="Young M."/>
            <person name="Shi Z."/>
            <person name="Ezeji T."/>
            <person name="White B."/>
            <person name="Blaschek H."/>
            <person name="Richardson P."/>
        </authorList>
    </citation>
    <scope>NUCLEOTIDE SEQUENCE [LARGE SCALE GENOMIC DNA]</scope>
    <source>
        <strain evidence="7">ATCC 51743 / NCIMB 8052</strain>
    </source>
</reference>
<evidence type="ECO:0000256" key="1">
    <source>
        <dbReference type="ARBA" id="ARBA00004141"/>
    </source>
</evidence>